<accession>A0ABU1WRX7</accession>
<protein>
    <recommendedName>
        <fullName evidence="3">DUF4902 domain-containing protein</fullName>
    </recommendedName>
</protein>
<evidence type="ECO:0000313" key="2">
    <source>
        <dbReference type="Proteomes" id="UP001265700"/>
    </source>
</evidence>
<gene>
    <name evidence="1" type="ORF">J2W49_004028</name>
</gene>
<dbReference type="Pfam" id="PF16245">
    <property type="entry name" value="DUF4902"/>
    <property type="match status" value="1"/>
</dbReference>
<reference evidence="1 2" key="1">
    <citation type="submission" date="2023-07" db="EMBL/GenBank/DDBJ databases">
        <title>Sorghum-associated microbial communities from plants grown in Nebraska, USA.</title>
        <authorList>
            <person name="Schachtman D."/>
        </authorList>
    </citation>
    <scope>NUCLEOTIDE SEQUENCE [LARGE SCALE GENOMIC DNA]</scope>
    <source>
        <strain evidence="1 2">4249</strain>
    </source>
</reference>
<dbReference type="Gene3D" id="3.10.450.610">
    <property type="match status" value="1"/>
</dbReference>
<keyword evidence="2" id="KW-1185">Reference proteome</keyword>
<name>A0ABU1WRX7_9BURK</name>
<sequence>MKLQLSIEVNTMISVQRTNPTAPNDHYVRMTSEAIWRLTLQHRSSEITVQSPCEGFTQWIARIDKKLLSVSWDWVRLDDGALVQPVPRIVLSNVMMVDAFGCDRGMDLTGAALQAVVDSTDWKPTVAKVCWSAVSKNH</sequence>
<dbReference type="EMBL" id="JAVDWU010000009">
    <property type="protein sequence ID" value="MDR7152052.1"/>
    <property type="molecule type" value="Genomic_DNA"/>
</dbReference>
<evidence type="ECO:0000313" key="1">
    <source>
        <dbReference type="EMBL" id="MDR7152052.1"/>
    </source>
</evidence>
<dbReference type="InterPro" id="IPR032598">
    <property type="entry name" value="RsaM-like"/>
</dbReference>
<dbReference type="Proteomes" id="UP001265700">
    <property type="component" value="Unassembled WGS sequence"/>
</dbReference>
<comment type="caution">
    <text evidence="1">The sequence shown here is derived from an EMBL/GenBank/DDBJ whole genome shotgun (WGS) entry which is preliminary data.</text>
</comment>
<organism evidence="1 2">
    <name type="scientific">Hydrogenophaga palleronii</name>
    <dbReference type="NCBI Taxonomy" id="65655"/>
    <lineage>
        <taxon>Bacteria</taxon>
        <taxon>Pseudomonadati</taxon>
        <taxon>Pseudomonadota</taxon>
        <taxon>Betaproteobacteria</taxon>
        <taxon>Burkholderiales</taxon>
        <taxon>Comamonadaceae</taxon>
        <taxon>Hydrogenophaga</taxon>
    </lineage>
</organism>
<evidence type="ECO:0008006" key="3">
    <source>
        <dbReference type="Google" id="ProtNLM"/>
    </source>
</evidence>
<proteinExistence type="predicted"/>